<dbReference type="Gene3D" id="1.20.120.520">
    <property type="entry name" value="nmb1532 protein domain like"/>
    <property type="match status" value="1"/>
</dbReference>
<dbReference type="InParanoid" id="U2E9E2"/>
<dbReference type="InterPro" id="IPR035965">
    <property type="entry name" value="PAS-like_dom_sf"/>
</dbReference>
<feature type="domain" description="Hemerythrin-like" evidence="1">
    <location>
        <begin position="96"/>
        <end position="225"/>
    </location>
</feature>
<gene>
    <name evidence="3" type="ORF">HLPCO_002593</name>
</gene>
<dbReference type="SUPFAM" id="SSF55785">
    <property type="entry name" value="PYP-like sensor domain (PAS domain)"/>
    <property type="match status" value="1"/>
</dbReference>
<accession>U2E9E2</accession>
<dbReference type="STRING" id="1033810.HLPCO_002593"/>
<dbReference type="EMBL" id="AFNU02000011">
    <property type="protein sequence ID" value="ERJ11471.1"/>
    <property type="molecule type" value="Genomic_DNA"/>
</dbReference>
<name>U2E9E2_9MOLU</name>
<proteinExistence type="predicted"/>
<dbReference type="PANTHER" id="PTHR39966">
    <property type="entry name" value="BLL2471 PROTEIN-RELATED"/>
    <property type="match status" value="1"/>
</dbReference>
<dbReference type="InterPro" id="IPR012312">
    <property type="entry name" value="Hemerythrin-like"/>
</dbReference>
<evidence type="ECO:0000313" key="3">
    <source>
        <dbReference type="EMBL" id="ERJ11471.1"/>
    </source>
</evidence>
<dbReference type="RefSeq" id="WP_008826656.1">
    <property type="nucleotide sequence ID" value="NZ_AFNU02000011.1"/>
</dbReference>
<dbReference type="AlphaFoldDB" id="U2E9E2"/>
<dbReference type="eggNOG" id="COG2461">
    <property type="taxonomic scope" value="Bacteria"/>
</dbReference>
<dbReference type="PANTHER" id="PTHR39966:SF3">
    <property type="entry name" value="DUF438 DOMAIN-CONTAINING PROTEIN"/>
    <property type="match status" value="1"/>
</dbReference>
<dbReference type="Pfam" id="PF01814">
    <property type="entry name" value="Hemerythrin"/>
    <property type="match status" value="1"/>
</dbReference>
<protein>
    <submittedName>
        <fullName evidence="3">PAS-PAC sensor protein</fullName>
    </submittedName>
</protein>
<sequence>MSEFINNREFRQKKLKQLIMELHEGKNPDDVKEEFKKYFDNVSSTEISDLEQSLIMEGMPVEDVQRLCDVHASVFKGSIEDIHGEAGSELIQTPGHPLNVFKQENDAIKHFLKKAFSEKIKVLKQNDSAEIRQNIIAMLRKLYEIDRHYLRKENLLFPYLEKYGITGPPKVMWGVDDEIRENIKTVIKMVEDQTSSIDTLEVELEFLKVKIDEMVFKEESILFPMTEDTLTQDEWLGIQEESDDFGYTFIEKPVKWIPPRFSEDVENDQEYNKKRTDGEFDGNIRFETGILSVKELELLLDHLPFDITFIDKGDVVKYFSHGERIFPRTKAVIGRTVQNCHPPSSVHVVNKMVEDFKSGKKDSADFWINMKGMLVYIRYFAVKDEKGDFMGSLEVTQNIKPFQAIKGEKRILDEDE</sequence>
<reference evidence="3 4" key="2">
    <citation type="journal article" date="2013" name="PLoS ONE">
        <title>INDIGO - INtegrated Data Warehouse of MIcrobial GenOmes with Examples from the Red Sea Extremophiles.</title>
        <authorList>
            <person name="Alam I."/>
            <person name="Antunes A."/>
            <person name="Kamau A.A."/>
            <person name="Ba Alawi W."/>
            <person name="Kalkatawi M."/>
            <person name="Stingl U."/>
            <person name="Bajic V.B."/>
        </authorList>
    </citation>
    <scope>NUCLEOTIDE SEQUENCE [LARGE SCALE GENOMIC DNA]</scope>
    <source>
        <strain evidence="3 4">SSD-17B</strain>
    </source>
</reference>
<dbReference type="InterPro" id="IPR007380">
    <property type="entry name" value="DUF438"/>
</dbReference>
<keyword evidence="4" id="KW-1185">Reference proteome</keyword>
<evidence type="ECO:0000259" key="2">
    <source>
        <dbReference type="Pfam" id="PF04282"/>
    </source>
</evidence>
<dbReference type="Pfam" id="PF13596">
    <property type="entry name" value="PAS_10"/>
    <property type="match status" value="1"/>
</dbReference>
<dbReference type="Pfam" id="PF04282">
    <property type="entry name" value="DUF438"/>
    <property type="match status" value="1"/>
</dbReference>
<dbReference type="OrthoDB" id="9769774at2"/>
<reference evidence="3 4" key="1">
    <citation type="journal article" date="2011" name="J. Bacteriol.">
        <title>Genome sequence of Haloplasma contractile, an unusual contractile bacterium from a deep-sea anoxic brine lake.</title>
        <authorList>
            <person name="Antunes A."/>
            <person name="Alam I."/>
            <person name="El Dorry H."/>
            <person name="Siam R."/>
            <person name="Robertson A."/>
            <person name="Bajic V.B."/>
            <person name="Stingl U."/>
        </authorList>
    </citation>
    <scope>NUCLEOTIDE SEQUENCE [LARGE SCALE GENOMIC DNA]</scope>
    <source>
        <strain evidence="3 4">SSD-17B</strain>
    </source>
</reference>
<evidence type="ECO:0000259" key="1">
    <source>
        <dbReference type="Pfam" id="PF01814"/>
    </source>
</evidence>
<organism evidence="3 4">
    <name type="scientific">Haloplasma contractile SSD-17B</name>
    <dbReference type="NCBI Taxonomy" id="1033810"/>
    <lineage>
        <taxon>Bacteria</taxon>
        <taxon>Bacillati</taxon>
        <taxon>Mycoplasmatota</taxon>
        <taxon>Mollicutes</taxon>
        <taxon>Haloplasmatales</taxon>
        <taxon>Haloplasmataceae</taxon>
        <taxon>Haloplasma</taxon>
    </lineage>
</organism>
<feature type="domain" description="DUF438" evidence="2">
    <location>
        <begin position="15"/>
        <end position="80"/>
    </location>
</feature>
<comment type="caution">
    <text evidence="3">The sequence shown here is derived from an EMBL/GenBank/DDBJ whole genome shotgun (WGS) entry which is preliminary data.</text>
</comment>
<dbReference type="GO" id="GO:0005886">
    <property type="term" value="C:plasma membrane"/>
    <property type="evidence" value="ECO:0007669"/>
    <property type="project" value="TreeGrafter"/>
</dbReference>
<evidence type="ECO:0000313" key="4">
    <source>
        <dbReference type="Proteomes" id="UP000005707"/>
    </source>
</evidence>
<dbReference type="Proteomes" id="UP000005707">
    <property type="component" value="Unassembled WGS sequence"/>
</dbReference>